<reference evidence="3 4" key="1">
    <citation type="submission" date="2018-06" db="EMBL/GenBank/DDBJ databases">
        <title>Comparative genomics reveals the genomic features of Rhizophagus irregularis, R. cerebriforme, R. diaphanum and Gigaspora rosea, and their symbiotic lifestyle signature.</title>
        <authorList>
            <person name="Morin E."/>
            <person name="San Clemente H."/>
            <person name="Chen E.C.H."/>
            <person name="De La Providencia I."/>
            <person name="Hainaut M."/>
            <person name="Kuo A."/>
            <person name="Kohler A."/>
            <person name="Murat C."/>
            <person name="Tang N."/>
            <person name="Roy S."/>
            <person name="Loubradou J."/>
            <person name="Henrissat B."/>
            <person name="Grigoriev I.V."/>
            <person name="Corradi N."/>
            <person name="Roux C."/>
            <person name="Martin F.M."/>
        </authorList>
    </citation>
    <scope>NUCLEOTIDE SEQUENCE [LARGE SCALE GENOMIC DNA]</scope>
    <source>
        <strain evidence="3 4">DAOM 227022</strain>
    </source>
</reference>
<dbReference type="InterPro" id="IPR018571">
    <property type="entry name" value="Membrane_anchor_Opy2_N"/>
</dbReference>
<feature type="compositionally biased region" description="Low complexity" evidence="1">
    <location>
        <begin position="97"/>
        <end position="110"/>
    </location>
</feature>
<evidence type="ECO:0000313" key="3">
    <source>
        <dbReference type="EMBL" id="RIA94705.1"/>
    </source>
</evidence>
<dbReference type="EMBL" id="QKYT01000075">
    <property type="protein sequence ID" value="RIA94705.1"/>
    <property type="molecule type" value="Genomic_DNA"/>
</dbReference>
<sequence>MCILVFILIKTCNTLDNECVICAQYIPTCDPPCENGECIVTKQDCYSCPKAYCQSSGCIQCFTYPICHKCADDEICVIVEPDCNSCGSANCVKKSVTPSNPSTTSITSTPPSNPPSTPSSLIPTLSIQSTLPDTSPTTSSTIPSKDINMRYIYSFLVILLVL</sequence>
<evidence type="ECO:0000259" key="2">
    <source>
        <dbReference type="Pfam" id="PF09463"/>
    </source>
</evidence>
<dbReference type="Pfam" id="PF09463">
    <property type="entry name" value="Opy2"/>
    <property type="match status" value="1"/>
</dbReference>
<feature type="region of interest" description="Disordered" evidence="1">
    <location>
        <begin position="95"/>
        <end position="119"/>
    </location>
</feature>
<evidence type="ECO:0000313" key="4">
    <source>
        <dbReference type="Proteomes" id="UP000265703"/>
    </source>
</evidence>
<evidence type="ECO:0000256" key="1">
    <source>
        <dbReference type="SAM" id="MobiDB-lite"/>
    </source>
</evidence>
<name>A0A397TE00_9GLOM</name>
<protein>
    <recommendedName>
        <fullName evidence="2">Membrane anchor Opy2 N-terminal domain-containing protein</fullName>
    </recommendedName>
</protein>
<accession>A0A397TE00</accession>
<feature type="domain" description="Membrane anchor Opy2 N-terminal" evidence="2">
    <location>
        <begin position="58"/>
        <end position="91"/>
    </location>
</feature>
<gene>
    <name evidence="3" type="ORF">C1645_759395</name>
</gene>
<organism evidence="3 4">
    <name type="scientific">Glomus cerebriforme</name>
    <dbReference type="NCBI Taxonomy" id="658196"/>
    <lineage>
        <taxon>Eukaryota</taxon>
        <taxon>Fungi</taxon>
        <taxon>Fungi incertae sedis</taxon>
        <taxon>Mucoromycota</taxon>
        <taxon>Glomeromycotina</taxon>
        <taxon>Glomeromycetes</taxon>
        <taxon>Glomerales</taxon>
        <taxon>Glomeraceae</taxon>
        <taxon>Glomus</taxon>
    </lineage>
</organism>
<dbReference type="AlphaFoldDB" id="A0A397TE00"/>
<dbReference type="Proteomes" id="UP000265703">
    <property type="component" value="Unassembled WGS sequence"/>
</dbReference>
<proteinExistence type="predicted"/>
<keyword evidence="4" id="KW-1185">Reference proteome</keyword>
<comment type="caution">
    <text evidence="3">The sequence shown here is derived from an EMBL/GenBank/DDBJ whole genome shotgun (WGS) entry which is preliminary data.</text>
</comment>
<dbReference type="OrthoDB" id="2351394at2759"/>